<comment type="caution">
    <text evidence="1">The sequence shown here is derived from an EMBL/GenBank/DDBJ whole genome shotgun (WGS) entry which is preliminary data.</text>
</comment>
<protein>
    <submittedName>
        <fullName evidence="1">Uncharacterized protein</fullName>
    </submittedName>
</protein>
<gene>
    <name evidence="1" type="ORF">NPIL_522011</name>
</gene>
<reference evidence="1" key="1">
    <citation type="submission" date="2020-08" db="EMBL/GenBank/DDBJ databases">
        <title>Multicomponent nature underlies the extraordinary mechanical properties of spider dragline silk.</title>
        <authorList>
            <person name="Kono N."/>
            <person name="Nakamura H."/>
            <person name="Mori M."/>
            <person name="Yoshida Y."/>
            <person name="Ohtoshi R."/>
            <person name="Malay A.D."/>
            <person name="Moran D.A.P."/>
            <person name="Tomita M."/>
            <person name="Numata K."/>
            <person name="Arakawa K."/>
        </authorList>
    </citation>
    <scope>NUCLEOTIDE SEQUENCE</scope>
</reference>
<evidence type="ECO:0000313" key="2">
    <source>
        <dbReference type="Proteomes" id="UP000887013"/>
    </source>
</evidence>
<proteinExistence type="predicted"/>
<sequence length="86" mass="9677">MPEVDHRIGLLKVLSAKQIPKFLSLCRFYSELETRCLKNQIKSQSSGIEVNRGNRNRREKNSMTTVTHTRQVGRVGAGLADIHTVG</sequence>
<dbReference type="Proteomes" id="UP000887013">
    <property type="component" value="Unassembled WGS sequence"/>
</dbReference>
<name>A0A8X6Q8K3_NEPPI</name>
<dbReference type="EMBL" id="BMAW01125300">
    <property type="protein sequence ID" value="GFU11786.1"/>
    <property type="molecule type" value="Genomic_DNA"/>
</dbReference>
<evidence type="ECO:0000313" key="1">
    <source>
        <dbReference type="EMBL" id="GFU11786.1"/>
    </source>
</evidence>
<organism evidence="1 2">
    <name type="scientific">Nephila pilipes</name>
    <name type="common">Giant wood spider</name>
    <name type="synonym">Nephila maculata</name>
    <dbReference type="NCBI Taxonomy" id="299642"/>
    <lineage>
        <taxon>Eukaryota</taxon>
        <taxon>Metazoa</taxon>
        <taxon>Ecdysozoa</taxon>
        <taxon>Arthropoda</taxon>
        <taxon>Chelicerata</taxon>
        <taxon>Arachnida</taxon>
        <taxon>Araneae</taxon>
        <taxon>Araneomorphae</taxon>
        <taxon>Entelegynae</taxon>
        <taxon>Araneoidea</taxon>
        <taxon>Nephilidae</taxon>
        <taxon>Nephila</taxon>
    </lineage>
</organism>
<dbReference type="AlphaFoldDB" id="A0A8X6Q8K3"/>
<accession>A0A8X6Q8K3</accession>
<keyword evidence="2" id="KW-1185">Reference proteome</keyword>